<reference evidence="1" key="1">
    <citation type="submission" date="2007-04" db="EMBL/GenBank/DDBJ databases">
        <title>Annotation of Pediculus humanus corporis strain USDA.</title>
        <authorList>
            <person name="Kirkness E."/>
            <person name="Hannick L."/>
            <person name="Hass B."/>
            <person name="Bruggner R."/>
            <person name="Lawson D."/>
            <person name="Bidwell S."/>
            <person name="Joardar V."/>
            <person name="Caler E."/>
            <person name="Walenz B."/>
            <person name="Inman J."/>
            <person name="Schobel S."/>
            <person name="Galinsky K."/>
            <person name="Amedeo P."/>
            <person name="Strausberg R."/>
        </authorList>
    </citation>
    <scope>NUCLEOTIDE SEQUENCE</scope>
    <source>
        <strain evidence="1">USDA</strain>
    </source>
</reference>
<dbReference type="AlphaFoldDB" id="E0VBC6"/>
<dbReference type="InParanoid" id="E0VBC6"/>
<protein>
    <submittedName>
        <fullName evidence="1 2">Uncharacterized protein</fullName>
    </submittedName>
</protein>
<evidence type="ECO:0000313" key="2">
    <source>
        <dbReference type="EnsemblMetazoa" id="PHUM057700-PA"/>
    </source>
</evidence>
<evidence type="ECO:0000313" key="1">
    <source>
        <dbReference type="EMBL" id="EEB10682.1"/>
    </source>
</evidence>
<gene>
    <name evidence="2" type="primary">8239076</name>
    <name evidence="1" type="ORF">Phum_PHUM057700</name>
</gene>
<sequence length="59" mass="6599">MSAMRNCFPGFLTSPIQLVDVVFRNIVLSCDFRNTICATTNTVCSSKLLTTYCYPSLKI</sequence>
<organism>
    <name type="scientific">Pediculus humanus subsp. corporis</name>
    <name type="common">Body louse</name>
    <dbReference type="NCBI Taxonomy" id="121224"/>
    <lineage>
        <taxon>Eukaryota</taxon>
        <taxon>Metazoa</taxon>
        <taxon>Ecdysozoa</taxon>
        <taxon>Arthropoda</taxon>
        <taxon>Hexapoda</taxon>
        <taxon>Insecta</taxon>
        <taxon>Pterygota</taxon>
        <taxon>Neoptera</taxon>
        <taxon>Paraneoptera</taxon>
        <taxon>Psocodea</taxon>
        <taxon>Troctomorpha</taxon>
        <taxon>Phthiraptera</taxon>
        <taxon>Anoplura</taxon>
        <taxon>Pediculidae</taxon>
        <taxon>Pediculus</taxon>
    </lineage>
</organism>
<dbReference type="CTD" id="8239076"/>
<accession>E0VBC6</accession>
<dbReference type="EnsemblMetazoa" id="PHUM057700-RA">
    <property type="protein sequence ID" value="PHUM057700-PA"/>
    <property type="gene ID" value="PHUM057700"/>
</dbReference>
<keyword evidence="3" id="KW-1185">Reference proteome</keyword>
<dbReference type="KEGG" id="phu:Phum_PHUM057700"/>
<evidence type="ECO:0000313" key="3">
    <source>
        <dbReference type="Proteomes" id="UP000009046"/>
    </source>
</evidence>
<dbReference type="EMBL" id="AAZO01000676">
    <property type="status" value="NOT_ANNOTATED_CDS"/>
    <property type="molecule type" value="Genomic_DNA"/>
</dbReference>
<reference evidence="2" key="3">
    <citation type="submission" date="2020-05" db="UniProtKB">
        <authorList>
            <consortium name="EnsemblMetazoa"/>
        </authorList>
    </citation>
    <scope>IDENTIFICATION</scope>
    <source>
        <strain evidence="2">USDA</strain>
    </source>
</reference>
<dbReference type="HOGENOM" id="CLU_2963567_0_0_1"/>
<dbReference type="EMBL" id="DS235025">
    <property type="protein sequence ID" value="EEB10682.1"/>
    <property type="molecule type" value="Genomic_DNA"/>
</dbReference>
<proteinExistence type="predicted"/>
<reference evidence="1" key="2">
    <citation type="submission" date="2007-04" db="EMBL/GenBank/DDBJ databases">
        <title>The genome of the human body louse.</title>
        <authorList>
            <consortium name="The Human Body Louse Genome Consortium"/>
            <person name="Kirkness E."/>
            <person name="Walenz B."/>
            <person name="Hass B."/>
            <person name="Bruggner R."/>
            <person name="Strausberg R."/>
        </authorList>
    </citation>
    <scope>NUCLEOTIDE SEQUENCE</scope>
    <source>
        <strain evidence="1">USDA</strain>
    </source>
</reference>
<name>E0VBC6_PEDHC</name>
<dbReference type="GeneID" id="8239076"/>
<dbReference type="RefSeq" id="XP_002423420.1">
    <property type="nucleotide sequence ID" value="XM_002423375.1"/>
</dbReference>
<dbReference type="VEuPathDB" id="VectorBase:PHUM057700"/>
<dbReference type="Proteomes" id="UP000009046">
    <property type="component" value="Unassembled WGS sequence"/>
</dbReference>